<gene>
    <name evidence="3" type="ORF">V5N11_016053</name>
</gene>
<dbReference type="AlphaFoldDB" id="A0ABD1AEH9"/>
<evidence type="ECO:0000313" key="4">
    <source>
        <dbReference type="Proteomes" id="UP001558713"/>
    </source>
</evidence>
<dbReference type="EMBL" id="JBANAX010000523">
    <property type="protein sequence ID" value="KAL1205202.1"/>
    <property type="molecule type" value="Genomic_DNA"/>
</dbReference>
<dbReference type="Pfam" id="PF14111">
    <property type="entry name" value="DUF4283"/>
    <property type="match status" value="1"/>
</dbReference>
<evidence type="ECO:0000313" key="3">
    <source>
        <dbReference type="EMBL" id="KAL1205202.1"/>
    </source>
</evidence>
<sequence>MPSKKKSTFLDPRAGLTPKPKGGKSATTALASVASESADSVAISVADAAASSVALPAVATESSASLPASPKLSDLPTSKVVPDLDLNLIAQDSREELSFRQSSFLAVDSLFQGLVVPISEPEPAPASSSSSPLQAVVAQAGESPLSHTDSPSPPTEKLWSSRLKDSTLLQESGTPTEHITGVPFILIPDENVEEAKEEFKDYIYAQFHGEAPDMGRVIGVVNALWARSGPRIFVHKIGEGTFLLRVSNIRTREILLSRNLWNIAGKPMFVAPWSPNFTPEKPPLTKARVMVEFRGIPYLLFKTERKENFEVAKILVEVNLLKELPSKLISGFSDGREFPVEVSYPWLPPKCSICSDFGHGTTHCPKRPLKDVVVMAKRSLSKGKRQRSASRKGRSRGRSRAIKVGAGRDILNDPVPQEVSIPAVNEADKGGTDKSLIIVEETDKGGTDLSMINVEGTADSVQVSVPITPQVVCGVSEPPGPQTLGAEDARSTLQETTIGLENSVRTQADQSEPPFLLVSNRKSSRKATISL</sequence>
<feature type="region of interest" description="Disordered" evidence="1">
    <location>
        <begin position="1"/>
        <end position="25"/>
    </location>
</feature>
<feature type="domain" description="DUF4283" evidence="2">
    <location>
        <begin position="196"/>
        <end position="280"/>
    </location>
</feature>
<feature type="compositionally biased region" description="Polar residues" evidence="1">
    <location>
        <begin position="501"/>
        <end position="510"/>
    </location>
</feature>
<dbReference type="Proteomes" id="UP001558713">
    <property type="component" value="Unassembled WGS sequence"/>
</dbReference>
<evidence type="ECO:0000256" key="1">
    <source>
        <dbReference type="SAM" id="MobiDB-lite"/>
    </source>
</evidence>
<dbReference type="PANTHER" id="PTHR31286">
    <property type="entry name" value="GLYCINE-RICH CELL WALL STRUCTURAL PROTEIN 1.8-LIKE"/>
    <property type="match status" value="1"/>
</dbReference>
<dbReference type="InterPro" id="IPR025558">
    <property type="entry name" value="DUF4283"/>
</dbReference>
<dbReference type="PANTHER" id="PTHR31286:SF154">
    <property type="entry name" value="CCHC-TYPE DOMAIN-CONTAINING PROTEIN"/>
    <property type="match status" value="1"/>
</dbReference>
<keyword evidence="4" id="KW-1185">Reference proteome</keyword>
<feature type="region of interest" description="Disordered" evidence="1">
    <location>
        <begin position="121"/>
        <end position="160"/>
    </location>
</feature>
<protein>
    <recommendedName>
        <fullName evidence="2">DUF4283 domain-containing protein</fullName>
    </recommendedName>
</protein>
<organism evidence="3 4">
    <name type="scientific">Cardamine amara subsp. amara</name>
    <dbReference type="NCBI Taxonomy" id="228776"/>
    <lineage>
        <taxon>Eukaryota</taxon>
        <taxon>Viridiplantae</taxon>
        <taxon>Streptophyta</taxon>
        <taxon>Embryophyta</taxon>
        <taxon>Tracheophyta</taxon>
        <taxon>Spermatophyta</taxon>
        <taxon>Magnoliopsida</taxon>
        <taxon>eudicotyledons</taxon>
        <taxon>Gunneridae</taxon>
        <taxon>Pentapetalae</taxon>
        <taxon>rosids</taxon>
        <taxon>malvids</taxon>
        <taxon>Brassicales</taxon>
        <taxon>Brassicaceae</taxon>
        <taxon>Cardamineae</taxon>
        <taxon>Cardamine</taxon>
    </lineage>
</organism>
<feature type="region of interest" description="Disordered" evidence="1">
    <location>
        <begin position="378"/>
        <end position="401"/>
    </location>
</feature>
<proteinExistence type="predicted"/>
<evidence type="ECO:0000259" key="2">
    <source>
        <dbReference type="Pfam" id="PF14111"/>
    </source>
</evidence>
<name>A0ABD1AEH9_CARAN</name>
<feature type="compositionally biased region" description="Low complexity" evidence="1">
    <location>
        <begin position="121"/>
        <end position="140"/>
    </location>
</feature>
<reference evidence="3 4" key="1">
    <citation type="submission" date="2024-04" db="EMBL/GenBank/DDBJ databases">
        <title>Genome assembly C_amara_ONT_v2.</title>
        <authorList>
            <person name="Yant L."/>
            <person name="Moore C."/>
            <person name="Slenker M."/>
        </authorList>
    </citation>
    <scope>NUCLEOTIDE SEQUENCE [LARGE SCALE GENOMIC DNA]</scope>
    <source>
        <tissue evidence="3">Leaf</tissue>
    </source>
</reference>
<feature type="compositionally biased region" description="Basic residues" evidence="1">
    <location>
        <begin position="379"/>
        <end position="401"/>
    </location>
</feature>
<feature type="region of interest" description="Disordered" evidence="1">
    <location>
        <begin position="501"/>
        <end position="531"/>
    </location>
</feature>
<comment type="caution">
    <text evidence="3">The sequence shown here is derived from an EMBL/GenBank/DDBJ whole genome shotgun (WGS) entry which is preliminary data.</text>
</comment>
<dbReference type="InterPro" id="IPR040256">
    <property type="entry name" value="At4g02000-like"/>
</dbReference>
<accession>A0ABD1AEH9</accession>